<dbReference type="OrthoDB" id="5046242at2759"/>
<reference evidence="3 4" key="1">
    <citation type="journal article" date="2016" name="Fungal Biol.">
        <title>The genome of Xylona heveae provides a window into fungal endophytism.</title>
        <authorList>
            <person name="Gazis R."/>
            <person name="Kuo A."/>
            <person name="Riley R."/>
            <person name="LaButti K."/>
            <person name="Lipzen A."/>
            <person name="Lin J."/>
            <person name="Amirebrahimi M."/>
            <person name="Hesse C.N."/>
            <person name="Spatafora J.W."/>
            <person name="Henrissat B."/>
            <person name="Hainaut M."/>
            <person name="Grigoriev I.V."/>
            <person name="Hibbett D.S."/>
        </authorList>
    </citation>
    <scope>NUCLEOTIDE SEQUENCE [LARGE SCALE GENOMIC DNA]</scope>
    <source>
        <strain evidence="3 4">TC161</strain>
    </source>
</reference>
<dbReference type="OMA" id="YVTFPRA"/>
<protein>
    <submittedName>
        <fullName evidence="3">FAD/NAD(P)-binding domain-containing protein</fullName>
    </submittedName>
</protein>
<evidence type="ECO:0000313" key="3">
    <source>
        <dbReference type="EMBL" id="KZF24139.1"/>
    </source>
</evidence>
<feature type="compositionally biased region" description="Polar residues" evidence="1">
    <location>
        <begin position="31"/>
        <end position="43"/>
    </location>
</feature>
<dbReference type="GO" id="GO:0016491">
    <property type="term" value="F:oxidoreductase activity"/>
    <property type="evidence" value="ECO:0007669"/>
    <property type="project" value="InterPro"/>
</dbReference>
<keyword evidence="4" id="KW-1185">Reference proteome</keyword>
<dbReference type="PANTHER" id="PTHR10742">
    <property type="entry name" value="FLAVIN MONOAMINE OXIDASE"/>
    <property type="match status" value="1"/>
</dbReference>
<dbReference type="SUPFAM" id="SSF54373">
    <property type="entry name" value="FAD-linked reductases, C-terminal domain"/>
    <property type="match status" value="1"/>
</dbReference>
<dbReference type="GeneID" id="28900003"/>
<dbReference type="GO" id="GO:0050660">
    <property type="term" value="F:flavin adenine dinucleotide binding"/>
    <property type="evidence" value="ECO:0007669"/>
    <property type="project" value="TreeGrafter"/>
</dbReference>
<dbReference type="InterPro" id="IPR050281">
    <property type="entry name" value="Flavin_monoamine_oxidase"/>
</dbReference>
<dbReference type="Gene3D" id="3.50.50.60">
    <property type="entry name" value="FAD/NAD(P)-binding domain"/>
    <property type="match status" value="1"/>
</dbReference>
<evidence type="ECO:0000259" key="2">
    <source>
        <dbReference type="Pfam" id="PF01593"/>
    </source>
</evidence>
<name>A0A165HZH8_XYLHT</name>
<dbReference type="InParanoid" id="A0A165HZH8"/>
<feature type="region of interest" description="Disordered" evidence="1">
    <location>
        <begin position="1"/>
        <end position="44"/>
    </location>
</feature>
<dbReference type="RefSeq" id="XP_018189694.1">
    <property type="nucleotide sequence ID" value="XM_018334866.1"/>
</dbReference>
<feature type="compositionally biased region" description="Low complexity" evidence="1">
    <location>
        <begin position="1"/>
        <end position="18"/>
    </location>
</feature>
<dbReference type="STRING" id="1328760.A0A165HZH8"/>
<feature type="domain" description="Amine oxidase" evidence="2">
    <location>
        <begin position="67"/>
        <end position="546"/>
    </location>
</feature>
<accession>A0A165HZH8</accession>
<organism evidence="3 4">
    <name type="scientific">Xylona heveae (strain CBS 132557 / TC161)</name>
    <dbReference type="NCBI Taxonomy" id="1328760"/>
    <lineage>
        <taxon>Eukaryota</taxon>
        <taxon>Fungi</taxon>
        <taxon>Dikarya</taxon>
        <taxon>Ascomycota</taxon>
        <taxon>Pezizomycotina</taxon>
        <taxon>Xylonomycetes</taxon>
        <taxon>Xylonales</taxon>
        <taxon>Xylonaceae</taxon>
        <taxon>Xylona</taxon>
    </lineage>
</organism>
<dbReference type="InterPro" id="IPR002937">
    <property type="entry name" value="Amino_oxidase"/>
</dbReference>
<gene>
    <name evidence="3" type="ORF">L228DRAFT_266501</name>
</gene>
<sequence length="581" mass="63739">MECNTNGSRGRNSNGEGMSRIERDLSKSPHHPSTPSGVDTSDQPDMFSRRLVTQGRKPNVCIVGAGMAGLRCAEVLIKHGVKCTIFEGRERVGGRVHQSKQLGHLVDLGPNWIHGTDHNPILDLARETKTALHSWGERQSLFDEEGNLVDDQRATHYSEVVWSIIADAFKYSNEHSATIEPSESLMDFFKQKTREAVLERSADSKDSATLETLNQERETILRIAKMWGAFVGSSIERQSLKYFWLEECIEGENLFVAGTYQAILQLVAKVALAEADVQFGKTVISIETLSGPDGKARLVTVRTADGASQIFDEVVMTAPLGWLKKYKDAFSPALPPRLSEAIDSISYGTLEKVYVTFPSAFWEPSASKNATSQDKDGTSFPGFNQWIHPEYAASVNPDQWGQEAVNLAALPTTEAHPTMLFYIYGACSKYITTLVTSTPDAELEAALDAFFQPYYSKLPNYSAASPACKPKAFLATTWSNDELAGNGSYCNFQVGLTAGDADIEVMREGMPDRGVWLAGEHTAPFVALGTVTGAYWSGEGVARRILQRYNIADIDSHVPIEAKAKNKDQIPDAAQLHGLGL</sequence>
<evidence type="ECO:0000256" key="1">
    <source>
        <dbReference type="SAM" id="MobiDB-lite"/>
    </source>
</evidence>
<dbReference type="Gene3D" id="3.90.660.10">
    <property type="match status" value="1"/>
</dbReference>
<dbReference type="Pfam" id="PF01593">
    <property type="entry name" value="Amino_oxidase"/>
    <property type="match status" value="1"/>
</dbReference>
<dbReference type="AlphaFoldDB" id="A0A165HZH8"/>
<proteinExistence type="predicted"/>
<dbReference type="SUPFAM" id="SSF51905">
    <property type="entry name" value="FAD/NAD(P)-binding domain"/>
    <property type="match status" value="1"/>
</dbReference>
<dbReference type="PANTHER" id="PTHR10742:SF414">
    <property type="entry name" value="CONTAINING AMINE OXIDASE, PUTATIVE (AFU_ORTHOLOGUE AFUA_3G12150)-RELATED"/>
    <property type="match status" value="1"/>
</dbReference>
<dbReference type="FunCoup" id="A0A165HZH8">
    <property type="interactions" value="366"/>
</dbReference>
<dbReference type="EMBL" id="KV407456">
    <property type="protein sequence ID" value="KZF24139.1"/>
    <property type="molecule type" value="Genomic_DNA"/>
</dbReference>
<dbReference type="GO" id="GO:0003682">
    <property type="term" value="F:chromatin binding"/>
    <property type="evidence" value="ECO:0007669"/>
    <property type="project" value="TreeGrafter"/>
</dbReference>
<dbReference type="Proteomes" id="UP000076632">
    <property type="component" value="Unassembled WGS sequence"/>
</dbReference>
<evidence type="ECO:0000313" key="4">
    <source>
        <dbReference type="Proteomes" id="UP000076632"/>
    </source>
</evidence>
<dbReference type="InterPro" id="IPR036188">
    <property type="entry name" value="FAD/NAD-bd_sf"/>
</dbReference>
<dbReference type="PRINTS" id="PR00419">
    <property type="entry name" value="ADXRDTASE"/>
</dbReference>
<dbReference type="GO" id="GO:0006338">
    <property type="term" value="P:chromatin remodeling"/>
    <property type="evidence" value="ECO:0007669"/>
    <property type="project" value="TreeGrafter"/>
</dbReference>